<name>A0ABD0L1X6_9CAEN</name>
<organism evidence="2 3">
    <name type="scientific">Batillaria attramentaria</name>
    <dbReference type="NCBI Taxonomy" id="370345"/>
    <lineage>
        <taxon>Eukaryota</taxon>
        <taxon>Metazoa</taxon>
        <taxon>Spiralia</taxon>
        <taxon>Lophotrochozoa</taxon>
        <taxon>Mollusca</taxon>
        <taxon>Gastropoda</taxon>
        <taxon>Caenogastropoda</taxon>
        <taxon>Sorbeoconcha</taxon>
        <taxon>Cerithioidea</taxon>
        <taxon>Batillariidae</taxon>
        <taxon>Batillaria</taxon>
    </lineage>
</organism>
<dbReference type="Proteomes" id="UP001519460">
    <property type="component" value="Unassembled WGS sequence"/>
</dbReference>
<dbReference type="EMBL" id="JACVVK020000092">
    <property type="protein sequence ID" value="KAK7493499.1"/>
    <property type="molecule type" value="Genomic_DNA"/>
</dbReference>
<dbReference type="AlphaFoldDB" id="A0ABD0L1X6"/>
<proteinExistence type="predicted"/>
<evidence type="ECO:0000256" key="1">
    <source>
        <dbReference type="SAM" id="MobiDB-lite"/>
    </source>
</evidence>
<evidence type="ECO:0000313" key="2">
    <source>
        <dbReference type="EMBL" id="KAK7493499.1"/>
    </source>
</evidence>
<keyword evidence="3" id="KW-1185">Reference proteome</keyword>
<protein>
    <submittedName>
        <fullName evidence="2">Uncharacterized protein</fullName>
    </submittedName>
</protein>
<evidence type="ECO:0000313" key="3">
    <source>
        <dbReference type="Proteomes" id="UP001519460"/>
    </source>
</evidence>
<comment type="caution">
    <text evidence="2">The sequence shown here is derived from an EMBL/GenBank/DDBJ whole genome shotgun (WGS) entry which is preliminary data.</text>
</comment>
<accession>A0ABD0L1X6</accession>
<reference evidence="2 3" key="1">
    <citation type="journal article" date="2023" name="Sci. Data">
        <title>Genome assembly of the Korean intertidal mud-creeper Batillaria attramentaria.</title>
        <authorList>
            <person name="Patra A.K."/>
            <person name="Ho P.T."/>
            <person name="Jun S."/>
            <person name="Lee S.J."/>
            <person name="Kim Y."/>
            <person name="Won Y.J."/>
        </authorList>
    </citation>
    <scope>NUCLEOTIDE SEQUENCE [LARGE SCALE GENOMIC DNA]</scope>
    <source>
        <strain evidence="2">Wonlab-2016</strain>
    </source>
</reference>
<gene>
    <name evidence="2" type="ORF">BaRGS_00015210</name>
</gene>
<sequence length="119" mass="13393">MILEMRSVHACSDRAIRRNAPPSGQIPPSLRPHFAYDRPRMKLLAGPVQRQENLPLRAGGRSNGRFFAPRMQRDKTLLRHRTMEERIETQLLVVNVLPTKLSDPPGLAPLPQAGQLTPS</sequence>
<feature type="region of interest" description="Disordered" evidence="1">
    <location>
        <begin position="48"/>
        <end position="71"/>
    </location>
</feature>